<dbReference type="GO" id="GO:0042254">
    <property type="term" value="P:ribosome biogenesis"/>
    <property type="evidence" value="ECO:0007669"/>
    <property type="project" value="UniProtKB-UniRule"/>
</dbReference>
<keyword evidence="4 8" id="KW-0547">Nucleotide-binding</keyword>
<gene>
    <name evidence="11" type="primary">obgE</name>
    <name evidence="8" type="synonym">obg</name>
    <name evidence="11" type="ORF">CRENPOLYSF1_400002</name>
</gene>
<organism evidence="11 12">
    <name type="scientific">Crenothrix polyspora</name>
    <dbReference type="NCBI Taxonomy" id="360316"/>
    <lineage>
        <taxon>Bacteria</taxon>
        <taxon>Pseudomonadati</taxon>
        <taxon>Pseudomonadota</taxon>
        <taxon>Gammaproteobacteria</taxon>
        <taxon>Methylococcales</taxon>
        <taxon>Crenotrichaceae</taxon>
        <taxon>Crenothrix</taxon>
    </lineage>
</organism>
<dbReference type="Gene3D" id="2.70.210.12">
    <property type="entry name" value="GTP1/OBG domain"/>
    <property type="match status" value="1"/>
</dbReference>
<feature type="binding site" evidence="8">
    <location>
        <begin position="315"/>
        <end position="317"/>
    </location>
    <ligand>
        <name>GTP</name>
        <dbReference type="ChEBI" id="CHEBI:37565"/>
    </ligand>
</feature>
<comment type="subcellular location">
    <subcellularLocation>
        <location evidence="8">Cytoplasm</location>
    </subcellularLocation>
</comment>
<accession>A0A1R4HAX1</accession>
<dbReference type="Pfam" id="PF01926">
    <property type="entry name" value="MMR_HSR1"/>
    <property type="match status" value="1"/>
</dbReference>
<dbReference type="GO" id="GO:0005737">
    <property type="term" value="C:cytoplasm"/>
    <property type="evidence" value="ECO:0007669"/>
    <property type="project" value="UniProtKB-SubCell"/>
</dbReference>
<evidence type="ECO:0000259" key="9">
    <source>
        <dbReference type="PROSITE" id="PS51710"/>
    </source>
</evidence>
<dbReference type="PIRSF" id="PIRSF002401">
    <property type="entry name" value="GTP_bd_Obg/CgtA"/>
    <property type="match status" value="1"/>
</dbReference>
<reference evidence="12" key="1">
    <citation type="submission" date="2017-02" db="EMBL/GenBank/DDBJ databases">
        <authorList>
            <person name="Daims H."/>
        </authorList>
    </citation>
    <scope>NUCLEOTIDE SEQUENCE [LARGE SCALE GENOMIC DNA]</scope>
</reference>
<dbReference type="InterPro" id="IPR036726">
    <property type="entry name" value="GTP1_OBG_dom_sf"/>
</dbReference>
<feature type="binding site" evidence="8">
    <location>
        <begin position="166"/>
        <end position="173"/>
    </location>
    <ligand>
        <name>GTP</name>
        <dbReference type="ChEBI" id="CHEBI:37565"/>
    </ligand>
</feature>
<dbReference type="AlphaFoldDB" id="A0A1R4HAX1"/>
<dbReference type="HAMAP" id="MF_01454">
    <property type="entry name" value="GTPase_Obg"/>
    <property type="match status" value="1"/>
</dbReference>
<comment type="cofactor">
    <cofactor evidence="8">
        <name>Mg(2+)</name>
        <dbReference type="ChEBI" id="CHEBI:18420"/>
    </cofactor>
</comment>
<evidence type="ECO:0000313" key="11">
    <source>
        <dbReference type="EMBL" id="SJM93181.1"/>
    </source>
</evidence>
<dbReference type="GO" id="GO:0000287">
    <property type="term" value="F:magnesium ion binding"/>
    <property type="evidence" value="ECO:0007669"/>
    <property type="project" value="InterPro"/>
</dbReference>
<dbReference type="InterPro" id="IPR006169">
    <property type="entry name" value="GTP1_OBG_dom"/>
</dbReference>
<comment type="subunit">
    <text evidence="8">Monomer.</text>
</comment>
<dbReference type="PRINTS" id="PR00326">
    <property type="entry name" value="GTP1OBG"/>
</dbReference>
<keyword evidence="6 8" id="KW-0460">Magnesium</keyword>
<dbReference type="GO" id="GO:0003924">
    <property type="term" value="F:GTPase activity"/>
    <property type="evidence" value="ECO:0007669"/>
    <property type="project" value="UniProtKB-UniRule"/>
</dbReference>
<feature type="binding site" evidence="8">
    <location>
        <begin position="191"/>
        <end position="195"/>
    </location>
    <ligand>
        <name>GTP</name>
        <dbReference type="ChEBI" id="CHEBI:37565"/>
    </ligand>
</feature>
<dbReference type="PROSITE" id="PS51883">
    <property type="entry name" value="OBG"/>
    <property type="match status" value="1"/>
</dbReference>
<keyword evidence="12" id="KW-1185">Reference proteome</keyword>
<dbReference type="InterPro" id="IPR006073">
    <property type="entry name" value="GTP-bd"/>
</dbReference>
<dbReference type="PANTHER" id="PTHR11702:SF31">
    <property type="entry name" value="MITOCHONDRIAL RIBOSOME-ASSOCIATED GTPASE 2"/>
    <property type="match status" value="1"/>
</dbReference>
<dbReference type="OrthoDB" id="9807318at2"/>
<feature type="binding site" evidence="8">
    <location>
        <position position="173"/>
    </location>
    <ligand>
        <name>Mg(2+)</name>
        <dbReference type="ChEBI" id="CHEBI:18420"/>
    </ligand>
</feature>
<dbReference type="NCBIfam" id="TIGR02729">
    <property type="entry name" value="Obg_CgtA"/>
    <property type="match status" value="1"/>
</dbReference>
<protein>
    <recommendedName>
        <fullName evidence="8">GTPase Obg</fullName>
        <ecNumber evidence="8">3.6.5.-</ecNumber>
    </recommendedName>
    <alternativeName>
        <fullName evidence="8">GTP-binding protein Obg</fullName>
    </alternativeName>
</protein>
<evidence type="ECO:0000313" key="12">
    <source>
        <dbReference type="Proteomes" id="UP000195667"/>
    </source>
</evidence>
<keyword evidence="5 8" id="KW-0378">Hydrolase</keyword>
<dbReference type="Gene3D" id="3.40.50.300">
    <property type="entry name" value="P-loop containing nucleotide triphosphate hydrolases"/>
    <property type="match status" value="1"/>
</dbReference>
<comment type="function">
    <text evidence="8">An essential GTPase which binds GTP, GDP and possibly (p)ppGpp with moderate affinity, with high nucleotide exchange rates and a fairly low GTP hydrolysis rate. Plays a role in control of the cell cycle, stress response, ribosome biogenesis and in those bacteria that undergo differentiation, in morphogenesis control.</text>
</comment>
<dbReference type="EC" id="3.6.5.-" evidence="8"/>
<feature type="binding site" evidence="8">
    <location>
        <begin position="213"/>
        <end position="216"/>
    </location>
    <ligand>
        <name>GTP</name>
        <dbReference type="ChEBI" id="CHEBI:37565"/>
    </ligand>
</feature>
<dbReference type="CDD" id="cd01898">
    <property type="entry name" value="Obg"/>
    <property type="match status" value="1"/>
</dbReference>
<evidence type="ECO:0000256" key="4">
    <source>
        <dbReference type="ARBA" id="ARBA00022741"/>
    </source>
</evidence>
<dbReference type="InterPro" id="IPR006074">
    <property type="entry name" value="GTP1-OBG_CS"/>
</dbReference>
<dbReference type="RefSeq" id="WP_087143722.1">
    <property type="nucleotide sequence ID" value="NZ_FUKI01000116.1"/>
</dbReference>
<proteinExistence type="inferred from homology"/>
<dbReference type="Proteomes" id="UP000195667">
    <property type="component" value="Unassembled WGS sequence"/>
</dbReference>
<evidence type="ECO:0000256" key="8">
    <source>
        <dbReference type="HAMAP-Rule" id="MF_01454"/>
    </source>
</evidence>
<keyword evidence="2 8" id="KW-0963">Cytoplasm</keyword>
<dbReference type="SUPFAM" id="SSF52540">
    <property type="entry name" value="P-loop containing nucleoside triphosphate hydrolases"/>
    <property type="match status" value="1"/>
</dbReference>
<dbReference type="GO" id="GO:0043022">
    <property type="term" value="F:ribosome binding"/>
    <property type="evidence" value="ECO:0007669"/>
    <property type="project" value="UniProtKB-ARBA"/>
</dbReference>
<name>A0A1R4HAX1_9GAMM</name>
<dbReference type="PROSITE" id="PS51710">
    <property type="entry name" value="G_OBG"/>
    <property type="match status" value="1"/>
</dbReference>
<dbReference type="InterPro" id="IPR045086">
    <property type="entry name" value="OBG_GTPase"/>
</dbReference>
<evidence type="ECO:0000259" key="10">
    <source>
        <dbReference type="PROSITE" id="PS51883"/>
    </source>
</evidence>
<evidence type="ECO:0000256" key="1">
    <source>
        <dbReference type="ARBA" id="ARBA00007699"/>
    </source>
</evidence>
<dbReference type="PROSITE" id="PS00905">
    <property type="entry name" value="GTP1_OBG"/>
    <property type="match status" value="1"/>
</dbReference>
<dbReference type="InterPro" id="IPR027417">
    <property type="entry name" value="P-loop_NTPase"/>
</dbReference>
<evidence type="ECO:0000256" key="7">
    <source>
        <dbReference type="ARBA" id="ARBA00023134"/>
    </source>
</evidence>
<dbReference type="PANTHER" id="PTHR11702">
    <property type="entry name" value="DEVELOPMENTALLY REGULATED GTP-BINDING PROTEIN-RELATED"/>
    <property type="match status" value="1"/>
</dbReference>
<sequence>MKFVDETEVRVEAGNGGNGAVGFRREKYIPMGGPDGGDGGDGGSVYLIAVENINTLVDFRYHTVHRAQPGQKGMGRNCTGRKGDDCFVPVPLGTQVSDAETQEIIGDLTEAGQTLLVAQGGFHGLGNTRFKSSINRAPQQASKGSPGEHRMLNLELTLIADVGLLGMPNAGKSSLIRAVSSATPKVADYPFTTLYPNLGVVRVDDMRSFVIADIPGVIEGAAEGAGLGLQFLKHLDRTGLLLHVIDIAPYGSDVTPVQAAQKIIREVEKWSVNLATKPRWLVLNKIDQLLEDEADAQCQEIIDTLGWQQPVFRISAINGEGTQELSYAIMAFLEQQRQQSHEPV</sequence>
<dbReference type="GO" id="GO:0005525">
    <property type="term" value="F:GTP binding"/>
    <property type="evidence" value="ECO:0007669"/>
    <property type="project" value="UniProtKB-UniRule"/>
</dbReference>
<feature type="domain" description="OBG-type G" evidence="9">
    <location>
        <begin position="160"/>
        <end position="334"/>
    </location>
</feature>
<dbReference type="FunFam" id="2.70.210.12:FF:000001">
    <property type="entry name" value="GTPase Obg"/>
    <property type="match status" value="1"/>
</dbReference>
<keyword evidence="7 8" id="KW-0342">GTP-binding</keyword>
<comment type="similarity">
    <text evidence="1 8">Belongs to the TRAFAC class OBG-HflX-like GTPase superfamily. OBG GTPase family.</text>
</comment>
<evidence type="ECO:0000256" key="5">
    <source>
        <dbReference type="ARBA" id="ARBA00022801"/>
    </source>
</evidence>
<evidence type="ECO:0000256" key="3">
    <source>
        <dbReference type="ARBA" id="ARBA00022723"/>
    </source>
</evidence>
<feature type="binding site" evidence="8">
    <location>
        <position position="193"/>
    </location>
    <ligand>
        <name>Mg(2+)</name>
        <dbReference type="ChEBI" id="CHEBI:18420"/>
    </ligand>
</feature>
<dbReference type="SUPFAM" id="SSF82051">
    <property type="entry name" value="Obg GTP-binding protein N-terminal domain"/>
    <property type="match status" value="1"/>
</dbReference>
<evidence type="ECO:0000256" key="6">
    <source>
        <dbReference type="ARBA" id="ARBA00022842"/>
    </source>
</evidence>
<dbReference type="EMBL" id="FUKI01000116">
    <property type="protein sequence ID" value="SJM93181.1"/>
    <property type="molecule type" value="Genomic_DNA"/>
</dbReference>
<dbReference type="InterPro" id="IPR031167">
    <property type="entry name" value="G_OBG"/>
</dbReference>
<feature type="binding site" evidence="8">
    <location>
        <begin position="284"/>
        <end position="287"/>
    </location>
    <ligand>
        <name>GTP</name>
        <dbReference type="ChEBI" id="CHEBI:37565"/>
    </ligand>
</feature>
<keyword evidence="3 8" id="KW-0479">Metal-binding</keyword>
<dbReference type="Pfam" id="PF01018">
    <property type="entry name" value="GTP1_OBG"/>
    <property type="match status" value="1"/>
</dbReference>
<dbReference type="InterPro" id="IPR014100">
    <property type="entry name" value="GTP-bd_Obg/CgtA"/>
</dbReference>
<dbReference type="NCBIfam" id="NF008956">
    <property type="entry name" value="PRK12299.1"/>
    <property type="match status" value="1"/>
</dbReference>
<dbReference type="NCBIfam" id="NF008955">
    <property type="entry name" value="PRK12297.1"/>
    <property type="match status" value="1"/>
</dbReference>
<evidence type="ECO:0000256" key="2">
    <source>
        <dbReference type="ARBA" id="ARBA00022490"/>
    </source>
</evidence>
<feature type="domain" description="Obg" evidence="10">
    <location>
        <begin position="1"/>
        <end position="159"/>
    </location>
</feature>